<dbReference type="InterPro" id="IPR007275">
    <property type="entry name" value="YTH_domain"/>
</dbReference>
<dbReference type="EMBL" id="ML991829">
    <property type="protein sequence ID" value="KAF2231224.1"/>
    <property type="molecule type" value="Genomic_DNA"/>
</dbReference>
<evidence type="ECO:0000259" key="1">
    <source>
        <dbReference type="PROSITE" id="PS50882"/>
    </source>
</evidence>
<sequence>GVRYFMIKSWNHDNVSIAQHDSTWATQEKNSSLFEEAFNNSRHVILFFSVNKSMAFQGYARMESRPGTAEPPPWTKDLKWNTSPPFSIRWITIATTHFRLVGHLKNSYNEGQAVLVGRDGQEIEAECGAELCRIIDEESQANRTWHYRNGH</sequence>
<gene>
    <name evidence="2" type="ORF">EV356DRAFT_452264</name>
</gene>
<dbReference type="CDD" id="cd21134">
    <property type="entry name" value="YTH"/>
    <property type="match status" value="1"/>
</dbReference>
<accession>A0A6A6GZH3</accession>
<dbReference type="Pfam" id="PF04146">
    <property type="entry name" value="YTH"/>
    <property type="match status" value="1"/>
</dbReference>
<proteinExistence type="predicted"/>
<dbReference type="GO" id="GO:0003729">
    <property type="term" value="F:mRNA binding"/>
    <property type="evidence" value="ECO:0007669"/>
    <property type="project" value="TreeGrafter"/>
</dbReference>
<feature type="domain" description="YTH" evidence="1">
    <location>
        <begin position="2"/>
        <end position="135"/>
    </location>
</feature>
<keyword evidence="3" id="KW-1185">Reference proteome</keyword>
<dbReference type="OrthoDB" id="6103986at2759"/>
<evidence type="ECO:0000313" key="2">
    <source>
        <dbReference type="EMBL" id="KAF2231224.1"/>
    </source>
</evidence>
<name>A0A6A6GZH3_VIRVR</name>
<organism evidence="2 3">
    <name type="scientific">Viridothelium virens</name>
    <name type="common">Speckled blister lichen</name>
    <name type="synonym">Trypethelium virens</name>
    <dbReference type="NCBI Taxonomy" id="1048519"/>
    <lineage>
        <taxon>Eukaryota</taxon>
        <taxon>Fungi</taxon>
        <taxon>Dikarya</taxon>
        <taxon>Ascomycota</taxon>
        <taxon>Pezizomycotina</taxon>
        <taxon>Dothideomycetes</taxon>
        <taxon>Dothideomycetes incertae sedis</taxon>
        <taxon>Trypetheliales</taxon>
        <taxon>Trypetheliaceae</taxon>
        <taxon>Viridothelium</taxon>
    </lineage>
</organism>
<dbReference type="AlphaFoldDB" id="A0A6A6GZH3"/>
<dbReference type="Proteomes" id="UP000800092">
    <property type="component" value="Unassembled WGS sequence"/>
</dbReference>
<dbReference type="PANTHER" id="PTHR12357">
    <property type="entry name" value="YTH YT521-B HOMOLOGY DOMAIN-CONTAINING"/>
    <property type="match status" value="1"/>
</dbReference>
<reference evidence="2" key="1">
    <citation type="journal article" date="2020" name="Stud. Mycol.">
        <title>101 Dothideomycetes genomes: a test case for predicting lifestyles and emergence of pathogens.</title>
        <authorList>
            <person name="Haridas S."/>
            <person name="Albert R."/>
            <person name="Binder M."/>
            <person name="Bloem J."/>
            <person name="Labutti K."/>
            <person name="Salamov A."/>
            <person name="Andreopoulos B."/>
            <person name="Baker S."/>
            <person name="Barry K."/>
            <person name="Bills G."/>
            <person name="Bluhm B."/>
            <person name="Cannon C."/>
            <person name="Castanera R."/>
            <person name="Culley D."/>
            <person name="Daum C."/>
            <person name="Ezra D."/>
            <person name="Gonzalez J."/>
            <person name="Henrissat B."/>
            <person name="Kuo A."/>
            <person name="Liang C."/>
            <person name="Lipzen A."/>
            <person name="Lutzoni F."/>
            <person name="Magnuson J."/>
            <person name="Mondo S."/>
            <person name="Nolan M."/>
            <person name="Ohm R."/>
            <person name="Pangilinan J."/>
            <person name="Park H.-J."/>
            <person name="Ramirez L."/>
            <person name="Alfaro M."/>
            <person name="Sun H."/>
            <person name="Tritt A."/>
            <person name="Yoshinaga Y."/>
            <person name="Zwiers L.-H."/>
            <person name="Turgeon B."/>
            <person name="Goodwin S."/>
            <person name="Spatafora J."/>
            <person name="Crous P."/>
            <person name="Grigoriev I."/>
        </authorList>
    </citation>
    <scope>NUCLEOTIDE SEQUENCE</scope>
    <source>
        <strain evidence="2">Tuck. ex Michener</strain>
    </source>
</reference>
<dbReference type="GO" id="GO:0000398">
    <property type="term" value="P:mRNA splicing, via spliceosome"/>
    <property type="evidence" value="ECO:0007669"/>
    <property type="project" value="TreeGrafter"/>
</dbReference>
<dbReference type="GO" id="GO:1990247">
    <property type="term" value="F:N6-methyladenosine-containing RNA reader activity"/>
    <property type="evidence" value="ECO:0007669"/>
    <property type="project" value="TreeGrafter"/>
</dbReference>
<evidence type="ECO:0000313" key="3">
    <source>
        <dbReference type="Proteomes" id="UP000800092"/>
    </source>
</evidence>
<dbReference type="GO" id="GO:0005654">
    <property type="term" value="C:nucleoplasm"/>
    <property type="evidence" value="ECO:0007669"/>
    <property type="project" value="TreeGrafter"/>
</dbReference>
<dbReference type="GO" id="GO:0000381">
    <property type="term" value="P:regulation of alternative mRNA splicing, via spliceosome"/>
    <property type="evidence" value="ECO:0007669"/>
    <property type="project" value="TreeGrafter"/>
</dbReference>
<protein>
    <submittedName>
        <fullName evidence="2">YTH-domain-containing protein</fullName>
    </submittedName>
</protein>
<feature type="non-terminal residue" evidence="2">
    <location>
        <position position="1"/>
    </location>
</feature>
<dbReference type="PANTHER" id="PTHR12357:SF3">
    <property type="entry name" value="YTH DOMAIN-CONTAINING PROTEIN 1"/>
    <property type="match status" value="1"/>
</dbReference>
<dbReference type="Gene3D" id="3.10.590.10">
    <property type="entry name" value="ph1033 like domains"/>
    <property type="match status" value="1"/>
</dbReference>
<dbReference type="PROSITE" id="PS50882">
    <property type="entry name" value="YTH"/>
    <property type="match status" value="1"/>
</dbReference>
<dbReference type="InterPro" id="IPR045168">
    <property type="entry name" value="YTH_prot"/>
</dbReference>